<sequence length="991" mass="114600">MSLNSQNVVQKRFDNIIKSLEDKRLYRGLIFNNGLRALLISDSTTDKSAASLDVNVGYMMDPWELPGLAHFCEHMLFLGTDKYPSENEYFKFISNHGGLSNAFTSSDHTNYHFDVAPDYLSGALDRFAQFFLSPQFTESATEREVYAIDSENSNNLQNDSWRILQLERSLSKASHDYGKFGTGNRKTLLEDARAKGIEPRSALLKFYNDYYSSDIMSLCVIGRETLEELENMIIELGFGNIKRKNLERRTWTESPYGKNELAKKIEVVPIKDLRYLSIIFPIPDYKDEYRAQPCHYLSHLIGHEGPGSLLSELKRKGWVSSLSAGNRQLARGCELFHISVDLSEDGLSHCEDIIQQIFHEIGLIKRAGPLKWIHEELKQLAQIKFRFKDRETPINYTTYLSSELQRIPFEDVVCSNYKMDQFKPKLISSLLDLLNPENMLYAVVSQNFANRTGNVREKWYQTEYKMNDLDKSFISKCQSAIKKVPETLKLPLSNEYIATKFNLKRREETTHASPRLIRNDEWSRVWFMQDNEFKLPKCSAKLALHSPMMSADPMNSFLAAMYVVCLQDATAEETYNPYLAGLSSNIEVEPWGILVKVSGYDEKQRLFINYLVRRLITLIPDEKRFEILKENFCRNLRNFRQSQPYIQSQYYTSMLLSSCQWTKEQILSCANRCDVGRLKKFINEAFQATYLEVLIYGNKTEEEAHSIVDDVLGIIKNIADVRPLFPSECHKNREHKLLRGRSLVYKGFQTTHPNSCIDYILQCGVQNTRNNVLLELIAQLAGQPAFNKLRTIEQLGYMIHTGIRRSHGTQALQLIVQGKHDPEFVEERIENFLAEFRLDVEKMPEEEFLDNVEALAARRLEKPKTLRAKANRFWSEIDQGFYHFNREETEVPALRQLQKADVIEYFDKYLAVNAVKRRKFCSLVYDNSTDEDDLKKKTRVKRTASGDGPESLRIKDIQSFKTILPLYPLPQPVIDISFRAMNATENGLVGH</sequence>
<evidence type="ECO:0000256" key="7">
    <source>
        <dbReference type="RuleBase" id="RU004447"/>
    </source>
</evidence>
<dbReference type="Gene3D" id="3.30.830.10">
    <property type="entry name" value="Metalloenzyme, LuxS/M16 peptidase-like"/>
    <property type="match status" value="4"/>
</dbReference>
<dbReference type="InterPro" id="IPR007863">
    <property type="entry name" value="Peptidase_M16_C"/>
</dbReference>
<dbReference type="InterPro" id="IPR011765">
    <property type="entry name" value="Pept_M16_N"/>
</dbReference>
<dbReference type="Pfam" id="PF22456">
    <property type="entry name" value="PqqF-like_C_4"/>
    <property type="match status" value="1"/>
</dbReference>
<evidence type="ECO:0000256" key="5">
    <source>
        <dbReference type="ARBA" id="ARBA00022833"/>
    </source>
</evidence>
<dbReference type="OrthoDB" id="7784541at2759"/>
<evidence type="ECO:0000313" key="12">
    <source>
        <dbReference type="EMBL" id="VDN56191.1"/>
    </source>
</evidence>
<dbReference type="GO" id="GO:0051603">
    <property type="term" value="P:proteolysis involved in protein catabolic process"/>
    <property type="evidence" value="ECO:0007669"/>
    <property type="project" value="TreeGrafter"/>
</dbReference>
<name>A0A0N4U4S7_DRAME</name>
<dbReference type="Proteomes" id="UP000038040">
    <property type="component" value="Unplaced"/>
</dbReference>
<feature type="domain" description="Peptidase M16 C-terminal" evidence="9">
    <location>
        <begin position="201"/>
        <end position="379"/>
    </location>
</feature>
<dbReference type="GO" id="GO:0043171">
    <property type="term" value="P:peptide catabolic process"/>
    <property type="evidence" value="ECO:0007669"/>
    <property type="project" value="TreeGrafter"/>
</dbReference>
<dbReference type="EMBL" id="UYYG01001154">
    <property type="protein sequence ID" value="VDN56191.1"/>
    <property type="molecule type" value="Genomic_DNA"/>
</dbReference>
<dbReference type="FunFam" id="3.30.830.10:FF:000005">
    <property type="entry name" value="nardilysin isoform X1"/>
    <property type="match status" value="1"/>
</dbReference>
<evidence type="ECO:0000256" key="2">
    <source>
        <dbReference type="ARBA" id="ARBA00022670"/>
    </source>
</evidence>
<evidence type="ECO:0000256" key="6">
    <source>
        <dbReference type="ARBA" id="ARBA00023049"/>
    </source>
</evidence>
<dbReference type="InterPro" id="IPR032632">
    <property type="entry name" value="Peptidase_M16_M"/>
</dbReference>
<accession>A0A0N4U4S7</accession>
<comment type="similarity">
    <text evidence="1 7">Belongs to the peptidase M16 family.</text>
</comment>
<evidence type="ECO:0000313" key="15">
    <source>
        <dbReference type="WBParaSite" id="DME_0000180401-mRNA-1"/>
    </source>
</evidence>
<reference evidence="15" key="1">
    <citation type="submission" date="2017-02" db="UniProtKB">
        <authorList>
            <consortium name="WormBaseParasite"/>
        </authorList>
    </citation>
    <scope>IDENTIFICATION</scope>
</reference>
<organism evidence="13 15">
    <name type="scientific">Dracunculus medinensis</name>
    <name type="common">Guinea worm</name>
    <dbReference type="NCBI Taxonomy" id="318479"/>
    <lineage>
        <taxon>Eukaryota</taxon>
        <taxon>Metazoa</taxon>
        <taxon>Ecdysozoa</taxon>
        <taxon>Nematoda</taxon>
        <taxon>Chromadorea</taxon>
        <taxon>Rhabditida</taxon>
        <taxon>Spirurina</taxon>
        <taxon>Dracunculoidea</taxon>
        <taxon>Dracunculidae</taxon>
        <taxon>Dracunculus</taxon>
    </lineage>
</organism>
<reference evidence="12 14" key="2">
    <citation type="submission" date="2018-11" db="EMBL/GenBank/DDBJ databases">
        <authorList>
            <consortium name="Pathogen Informatics"/>
        </authorList>
    </citation>
    <scope>NUCLEOTIDE SEQUENCE [LARGE SCALE GENOMIC DNA]</scope>
</reference>
<keyword evidence="2" id="KW-0645">Protease</keyword>
<feature type="domain" description="Coenzyme PQQ synthesis protein F-like C-terminal lobe" evidence="11">
    <location>
        <begin position="776"/>
        <end position="874"/>
    </location>
</feature>
<evidence type="ECO:0000256" key="3">
    <source>
        <dbReference type="ARBA" id="ARBA00022723"/>
    </source>
</evidence>
<dbReference type="Pfam" id="PF00675">
    <property type="entry name" value="Peptidase_M16"/>
    <property type="match status" value="1"/>
</dbReference>
<evidence type="ECO:0000313" key="13">
    <source>
        <dbReference type="Proteomes" id="UP000038040"/>
    </source>
</evidence>
<dbReference type="InterPro" id="IPR054734">
    <property type="entry name" value="PqqF-like_C_4"/>
</dbReference>
<dbReference type="WBParaSite" id="DME_0000180401-mRNA-1">
    <property type="protein sequence ID" value="DME_0000180401-mRNA-1"/>
    <property type="gene ID" value="DME_0000180401"/>
</dbReference>
<feature type="domain" description="Peptidase M16 N-terminal" evidence="8">
    <location>
        <begin position="37"/>
        <end position="172"/>
    </location>
</feature>
<dbReference type="STRING" id="318479.A0A0N4U4S7"/>
<dbReference type="GO" id="GO:0005829">
    <property type="term" value="C:cytosol"/>
    <property type="evidence" value="ECO:0007669"/>
    <property type="project" value="TreeGrafter"/>
</dbReference>
<dbReference type="SUPFAM" id="SSF63411">
    <property type="entry name" value="LuxS/MPP-like metallohydrolase"/>
    <property type="match status" value="4"/>
</dbReference>
<dbReference type="GO" id="GO:0005739">
    <property type="term" value="C:mitochondrion"/>
    <property type="evidence" value="ECO:0007669"/>
    <property type="project" value="TreeGrafter"/>
</dbReference>
<evidence type="ECO:0000313" key="14">
    <source>
        <dbReference type="Proteomes" id="UP000274756"/>
    </source>
</evidence>
<proteinExistence type="inferred from homology"/>
<keyword evidence="6" id="KW-0482">Metalloprotease</keyword>
<dbReference type="GO" id="GO:0046872">
    <property type="term" value="F:metal ion binding"/>
    <property type="evidence" value="ECO:0007669"/>
    <property type="project" value="UniProtKB-KW"/>
</dbReference>
<keyword evidence="3" id="KW-0479">Metal-binding</keyword>
<dbReference type="InterPro" id="IPR011249">
    <property type="entry name" value="Metalloenz_LuxS/M16"/>
</dbReference>
<keyword evidence="14" id="KW-1185">Reference proteome</keyword>
<evidence type="ECO:0000259" key="10">
    <source>
        <dbReference type="Pfam" id="PF16187"/>
    </source>
</evidence>
<evidence type="ECO:0000256" key="4">
    <source>
        <dbReference type="ARBA" id="ARBA00022801"/>
    </source>
</evidence>
<dbReference type="Pfam" id="PF05193">
    <property type="entry name" value="Peptidase_M16_C"/>
    <property type="match status" value="1"/>
</dbReference>
<feature type="domain" description="Peptidase M16 middle/third" evidence="10">
    <location>
        <begin position="385"/>
        <end position="668"/>
    </location>
</feature>
<dbReference type="PROSITE" id="PS00143">
    <property type="entry name" value="INSULINASE"/>
    <property type="match status" value="1"/>
</dbReference>
<keyword evidence="5" id="KW-0862">Zinc</keyword>
<protein>
    <submittedName>
        <fullName evidence="15">Insulin-degrading enzyme</fullName>
    </submittedName>
</protein>
<evidence type="ECO:0000259" key="11">
    <source>
        <dbReference type="Pfam" id="PF22456"/>
    </source>
</evidence>
<dbReference type="InterPro" id="IPR050626">
    <property type="entry name" value="Peptidase_M16"/>
</dbReference>
<dbReference type="PANTHER" id="PTHR43690">
    <property type="entry name" value="NARDILYSIN"/>
    <property type="match status" value="1"/>
</dbReference>
<evidence type="ECO:0000259" key="9">
    <source>
        <dbReference type="Pfam" id="PF05193"/>
    </source>
</evidence>
<gene>
    <name evidence="12" type="ORF">DME_LOCUS6164</name>
</gene>
<dbReference type="AlphaFoldDB" id="A0A0N4U4S7"/>
<evidence type="ECO:0000259" key="8">
    <source>
        <dbReference type="Pfam" id="PF00675"/>
    </source>
</evidence>
<evidence type="ECO:0000256" key="1">
    <source>
        <dbReference type="ARBA" id="ARBA00007261"/>
    </source>
</evidence>
<keyword evidence="4" id="KW-0378">Hydrolase</keyword>
<dbReference type="Pfam" id="PF16187">
    <property type="entry name" value="Peptidase_M16_M"/>
    <property type="match status" value="1"/>
</dbReference>
<dbReference type="Proteomes" id="UP000274756">
    <property type="component" value="Unassembled WGS sequence"/>
</dbReference>
<dbReference type="GO" id="GO:0004222">
    <property type="term" value="F:metalloendopeptidase activity"/>
    <property type="evidence" value="ECO:0007669"/>
    <property type="project" value="InterPro"/>
</dbReference>
<dbReference type="FunFam" id="3.30.830.10:FF:000004">
    <property type="entry name" value="Putative insulin-degrading enzyme"/>
    <property type="match status" value="1"/>
</dbReference>
<dbReference type="PANTHER" id="PTHR43690:SF18">
    <property type="entry name" value="INSULIN-DEGRADING ENZYME-RELATED"/>
    <property type="match status" value="1"/>
</dbReference>
<dbReference type="InterPro" id="IPR001431">
    <property type="entry name" value="Pept_M16_Zn_BS"/>
</dbReference>